<dbReference type="STRING" id="335543.Sfum_1894"/>
<organism evidence="1 2">
    <name type="scientific">Syntrophobacter fumaroxidans (strain DSM 10017 / MPOB)</name>
    <dbReference type="NCBI Taxonomy" id="335543"/>
    <lineage>
        <taxon>Bacteria</taxon>
        <taxon>Pseudomonadati</taxon>
        <taxon>Thermodesulfobacteriota</taxon>
        <taxon>Syntrophobacteria</taxon>
        <taxon>Syntrophobacterales</taxon>
        <taxon>Syntrophobacteraceae</taxon>
        <taxon>Syntrophobacter</taxon>
    </lineage>
</organism>
<protein>
    <submittedName>
        <fullName evidence="1">Uncharacterized protein</fullName>
    </submittedName>
</protein>
<dbReference type="AlphaFoldDB" id="A0LJH7"/>
<proteinExistence type="predicted"/>
<dbReference type="RefSeq" id="WP_011698749.1">
    <property type="nucleotide sequence ID" value="NC_008554.1"/>
</dbReference>
<dbReference type="Proteomes" id="UP000001784">
    <property type="component" value="Chromosome"/>
</dbReference>
<dbReference type="InParanoid" id="A0LJH7"/>
<dbReference type="KEGG" id="sfu:Sfum_1894"/>
<reference evidence="1 2" key="1">
    <citation type="submission" date="2006-10" db="EMBL/GenBank/DDBJ databases">
        <title>Complete sequence of Syntrophobacter fumaroxidans MPOB.</title>
        <authorList>
            <consortium name="US DOE Joint Genome Institute"/>
            <person name="Copeland A."/>
            <person name="Lucas S."/>
            <person name="Lapidus A."/>
            <person name="Barry K."/>
            <person name="Detter J.C."/>
            <person name="Glavina del Rio T."/>
            <person name="Hammon N."/>
            <person name="Israni S."/>
            <person name="Pitluck S."/>
            <person name="Goltsman E.G."/>
            <person name="Martinez M."/>
            <person name="Schmutz J."/>
            <person name="Larimer F."/>
            <person name="Land M."/>
            <person name="Hauser L."/>
            <person name="Kyrpides N."/>
            <person name="Kim E."/>
            <person name="Boone D.R."/>
            <person name="Brockman F."/>
            <person name="Culley D."/>
            <person name="Ferry J."/>
            <person name="Gunsalus R."/>
            <person name="McInerney M.J."/>
            <person name="Morrison M."/>
            <person name="Plugge C."/>
            <person name="Rohlin L."/>
            <person name="Scholten J."/>
            <person name="Sieber J."/>
            <person name="Stams A.J.M."/>
            <person name="Worm P."/>
            <person name="Henstra A.M."/>
            <person name="Richardson P."/>
        </authorList>
    </citation>
    <scope>NUCLEOTIDE SEQUENCE [LARGE SCALE GENOMIC DNA]</scope>
    <source>
        <strain evidence="2">DSM 10017 / MPOB</strain>
    </source>
</reference>
<evidence type="ECO:0000313" key="1">
    <source>
        <dbReference type="EMBL" id="ABK17579.1"/>
    </source>
</evidence>
<keyword evidence="2" id="KW-1185">Reference proteome</keyword>
<accession>A0LJH7</accession>
<name>A0LJH7_SYNFM</name>
<dbReference type="EMBL" id="CP000478">
    <property type="protein sequence ID" value="ABK17579.1"/>
    <property type="molecule type" value="Genomic_DNA"/>
</dbReference>
<sequence>MSIALSTQVTITTAKIEAITIQLYRDHAEAAVTVAILDAGGNVVRRETAQHPNADAFVKSLIAVPKQAFDDMDALLVSKYPGTVSSNEDVDW</sequence>
<dbReference type="HOGENOM" id="CLU_2412127_0_0_7"/>
<evidence type="ECO:0000313" key="2">
    <source>
        <dbReference type="Proteomes" id="UP000001784"/>
    </source>
</evidence>
<gene>
    <name evidence="1" type="ordered locus">Sfum_1894</name>
</gene>